<comment type="cofactor">
    <cofactor evidence="1">
        <name>Cu cation</name>
        <dbReference type="ChEBI" id="CHEBI:23378"/>
    </cofactor>
</comment>
<evidence type="ECO:0000313" key="14">
    <source>
        <dbReference type="Proteomes" id="UP001432322"/>
    </source>
</evidence>
<comment type="subcellular location">
    <subcellularLocation>
        <location evidence="3">Secreted</location>
        <location evidence="3">Extracellular space</location>
    </subcellularLocation>
</comment>
<feature type="non-terminal residue" evidence="13">
    <location>
        <position position="1"/>
    </location>
</feature>
<dbReference type="GO" id="GO:0005576">
    <property type="term" value="C:extracellular region"/>
    <property type="evidence" value="ECO:0007669"/>
    <property type="project" value="UniProtKB-SubCell"/>
</dbReference>
<evidence type="ECO:0000256" key="5">
    <source>
        <dbReference type="ARBA" id="ARBA00012682"/>
    </source>
</evidence>
<sequence length="233" mass="24576">LHRFRSSTPHFPIPVWLPKSLLSCSLPLMKTVLISALLSVAAAQGVQFPRARAILFLSRPGDFPGEKVGVVDFFQENAGVRLNGTINGLSAGLHGFHVHDKGDLSNGCLAAGPHFNPLMKNHGAPNASVRHHGDLGNIESPASGVTQIQLRDSYLSLNGPMSIIGRAIVVHEKADDLGLGGTEASRTTGDAGARYACGVIAIMDEDPAARDKSSTSLLTLVSTITVILAYLVQ</sequence>
<evidence type="ECO:0000256" key="11">
    <source>
        <dbReference type="ARBA" id="ARBA00072705"/>
    </source>
</evidence>
<evidence type="ECO:0000256" key="6">
    <source>
        <dbReference type="ARBA" id="ARBA00022723"/>
    </source>
</evidence>
<dbReference type="InterPro" id="IPR024134">
    <property type="entry name" value="SOD_Cu/Zn_/chaperone"/>
</dbReference>
<evidence type="ECO:0000256" key="4">
    <source>
        <dbReference type="ARBA" id="ARBA00010457"/>
    </source>
</evidence>
<organism evidence="13 14">
    <name type="scientific">Pristionchus fissidentatus</name>
    <dbReference type="NCBI Taxonomy" id="1538716"/>
    <lineage>
        <taxon>Eukaryota</taxon>
        <taxon>Metazoa</taxon>
        <taxon>Ecdysozoa</taxon>
        <taxon>Nematoda</taxon>
        <taxon>Chromadorea</taxon>
        <taxon>Rhabditida</taxon>
        <taxon>Rhabditina</taxon>
        <taxon>Diplogasteromorpha</taxon>
        <taxon>Diplogasteroidea</taxon>
        <taxon>Neodiplogasteridae</taxon>
        <taxon>Pristionchus</taxon>
    </lineage>
</organism>
<dbReference type="InterPro" id="IPR001424">
    <property type="entry name" value="SOD_Cu_Zn_dom"/>
</dbReference>
<dbReference type="GO" id="GO:0005507">
    <property type="term" value="F:copper ion binding"/>
    <property type="evidence" value="ECO:0007669"/>
    <property type="project" value="InterPro"/>
</dbReference>
<dbReference type="PANTHER" id="PTHR10003">
    <property type="entry name" value="SUPEROXIDE DISMUTASE CU-ZN -RELATED"/>
    <property type="match status" value="1"/>
</dbReference>
<feature type="domain" description="Superoxide dismutase copper/zinc binding" evidence="12">
    <location>
        <begin position="69"/>
        <end position="200"/>
    </location>
</feature>
<dbReference type="PROSITE" id="PS00332">
    <property type="entry name" value="SOD_CU_ZN_2"/>
    <property type="match status" value="1"/>
</dbReference>
<evidence type="ECO:0000256" key="8">
    <source>
        <dbReference type="ARBA" id="ARBA00022862"/>
    </source>
</evidence>
<dbReference type="EMBL" id="BTSY01000003">
    <property type="protein sequence ID" value="GMT18073.1"/>
    <property type="molecule type" value="Genomic_DNA"/>
</dbReference>
<comment type="similarity">
    <text evidence="4">Belongs to the Cu-Zn superoxide dismutase family.</text>
</comment>
<dbReference type="FunFam" id="2.60.40.200:FF:000004">
    <property type="entry name" value="Copper chaperone for superoxide dismutase"/>
    <property type="match status" value="1"/>
</dbReference>
<keyword evidence="8" id="KW-0049">Antioxidant</keyword>
<evidence type="ECO:0000256" key="10">
    <source>
        <dbReference type="ARBA" id="ARBA00023157"/>
    </source>
</evidence>
<evidence type="ECO:0000259" key="12">
    <source>
        <dbReference type="Pfam" id="PF00080"/>
    </source>
</evidence>
<keyword evidence="7" id="KW-0862">Zinc</keyword>
<reference evidence="13" key="1">
    <citation type="submission" date="2023-10" db="EMBL/GenBank/DDBJ databases">
        <title>Genome assembly of Pristionchus species.</title>
        <authorList>
            <person name="Yoshida K."/>
            <person name="Sommer R.J."/>
        </authorList>
    </citation>
    <scope>NUCLEOTIDE SEQUENCE</scope>
    <source>
        <strain evidence="13">RS5133</strain>
    </source>
</reference>
<proteinExistence type="inferred from homology"/>
<dbReference type="PROSITE" id="PS00087">
    <property type="entry name" value="SOD_CU_ZN_1"/>
    <property type="match status" value="1"/>
</dbReference>
<comment type="caution">
    <text evidence="13">The sequence shown here is derived from an EMBL/GenBank/DDBJ whole genome shotgun (WGS) entry which is preliminary data.</text>
</comment>
<comment type="cofactor">
    <cofactor evidence="2">
        <name>Zn(2+)</name>
        <dbReference type="ChEBI" id="CHEBI:29105"/>
    </cofactor>
</comment>
<evidence type="ECO:0000256" key="2">
    <source>
        <dbReference type="ARBA" id="ARBA00001947"/>
    </source>
</evidence>
<dbReference type="GO" id="GO:0004784">
    <property type="term" value="F:superoxide dismutase activity"/>
    <property type="evidence" value="ECO:0007669"/>
    <property type="project" value="UniProtKB-EC"/>
</dbReference>
<dbReference type="InterPro" id="IPR036423">
    <property type="entry name" value="SOD-like_Cu/Zn_dom_sf"/>
</dbReference>
<keyword evidence="14" id="KW-1185">Reference proteome</keyword>
<dbReference type="Pfam" id="PF00080">
    <property type="entry name" value="Sod_Cu"/>
    <property type="match status" value="1"/>
</dbReference>
<gene>
    <name evidence="13" type="ORF">PFISCL1PPCAC_9370</name>
</gene>
<accession>A0AAV5VIH8</accession>
<dbReference type="SUPFAM" id="SSF49329">
    <property type="entry name" value="Cu,Zn superoxide dismutase-like"/>
    <property type="match status" value="1"/>
</dbReference>
<evidence type="ECO:0000256" key="9">
    <source>
        <dbReference type="ARBA" id="ARBA00023008"/>
    </source>
</evidence>
<keyword evidence="10" id="KW-1015">Disulfide bond</keyword>
<evidence type="ECO:0000313" key="13">
    <source>
        <dbReference type="EMBL" id="GMT18073.1"/>
    </source>
</evidence>
<evidence type="ECO:0000256" key="3">
    <source>
        <dbReference type="ARBA" id="ARBA00004239"/>
    </source>
</evidence>
<dbReference type="InterPro" id="IPR018152">
    <property type="entry name" value="SOD_Cu/Zn_BS"/>
</dbReference>
<dbReference type="Proteomes" id="UP001432322">
    <property type="component" value="Unassembled WGS sequence"/>
</dbReference>
<protein>
    <recommendedName>
        <fullName evidence="11">Extracellular superoxide dismutase [Cu-Zn]</fullName>
        <ecNumber evidence="5">1.15.1.1</ecNumber>
    </recommendedName>
</protein>
<dbReference type="PRINTS" id="PR00068">
    <property type="entry name" value="CUZNDISMTASE"/>
</dbReference>
<dbReference type="AlphaFoldDB" id="A0AAV5VIH8"/>
<dbReference type="Gene3D" id="2.60.40.200">
    <property type="entry name" value="Superoxide dismutase, copper/zinc binding domain"/>
    <property type="match status" value="1"/>
</dbReference>
<evidence type="ECO:0000256" key="1">
    <source>
        <dbReference type="ARBA" id="ARBA00001935"/>
    </source>
</evidence>
<evidence type="ECO:0000256" key="7">
    <source>
        <dbReference type="ARBA" id="ARBA00022833"/>
    </source>
</evidence>
<keyword evidence="9" id="KW-0186">Copper</keyword>
<name>A0AAV5VIH8_9BILA</name>
<dbReference type="CDD" id="cd00305">
    <property type="entry name" value="Cu-Zn_Superoxide_Dismutase"/>
    <property type="match status" value="1"/>
</dbReference>
<keyword evidence="6" id="KW-0479">Metal-binding</keyword>
<dbReference type="EC" id="1.15.1.1" evidence="5"/>